<name>A0ABW9M8R9_9FIRM</name>
<evidence type="ECO:0000313" key="3">
    <source>
        <dbReference type="EMBL" id="MFO3665146.1"/>
    </source>
</evidence>
<reference evidence="3 4" key="1">
    <citation type="journal article" date="2025" name="Anaerobe">
        <title>Description of Anaerococcus kampingiae sp. nov., Anaerococcus groningensis sp. nov., Anaerococcus martiniensis sp. nov., and Anaerococcus cruorum sp. nov., isolated from human clinical specimens.</title>
        <authorList>
            <person name="Boiten K.E."/>
            <person name="Meijer J."/>
            <person name="van Wezel E.M."/>
            <person name="Veloo A.C.M."/>
        </authorList>
    </citation>
    <scope>NUCLEOTIDE SEQUENCE [LARGE SCALE GENOMIC DNA]</scope>
    <source>
        <strain evidence="3 4">ENR0831</strain>
    </source>
</reference>
<accession>A0ABW9M8R9</accession>
<evidence type="ECO:0000256" key="2">
    <source>
        <dbReference type="SAM" id="MobiDB-lite"/>
    </source>
</evidence>
<evidence type="ECO:0000313" key="4">
    <source>
        <dbReference type="Proteomes" id="UP001637996"/>
    </source>
</evidence>
<proteinExistence type="predicted"/>
<dbReference type="RefSeq" id="WP_410030858.1">
    <property type="nucleotide sequence ID" value="NZ_JBGMEI010000002.1"/>
</dbReference>
<keyword evidence="1" id="KW-0175">Coiled coil</keyword>
<comment type="caution">
    <text evidence="3">The sequence shown here is derived from an EMBL/GenBank/DDBJ whole genome shotgun (WGS) entry which is preliminary data.</text>
</comment>
<gene>
    <name evidence="3" type="ORF">ACCQ41_02625</name>
</gene>
<dbReference type="Proteomes" id="UP001637996">
    <property type="component" value="Unassembled WGS sequence"/>
</dbReference>
<feature type="region of interest" description="Disordered" evidence="2">
    <location>
        <begin position="88"/>
        <end position="115"/>
    </location>
</feature>
<keyword evidence="4" id="KW-1185">Reference proteome</keyword>
<feature type="coiled-coil region" evidence="1">
    <location>
        <begin position="37"/>
        <end position="71"/>
    </location>
</feature>
<evidence type="ECO:0000256" key="1">
    <source>
        <dbReference type="SAM" id="Coils"/>
    </source>
</evidence>
<dbReference type="EMBL" id="JBGMEI010000002">
    <property type="protein sequence ID" value="MFO3665146.1"/>
    <property type="molecule type" value="Genomic_DNA"/>
</dbReference>
<sequence length="115" mass="13397">MARAKSYQKKRKAKNRRFLLSVLFILILSTIAYIFLNKMMNAEINTLNSEINSTKKKLDSVNEEITSLESDYEIRNTDQFKEKIAQERLGMVKGENEKEEDETDGVEQETNNDDN</sequence>
<protein>
    <submittedName>
        <fullName evidence="3">Septum formation initiator family protein</fullName>
    </submittedName>
</protein>
<organism evidence="3 4">
    <name type="scientific">Anaerococcus martiniensis</name>
    <dbReference type="NCBI Taxonomy" id="3115615"/>
    <lineage>
        <taxon>Bacteria</taxon>
        <taxon>Bacillati</taxon>
        <taxon>Bacillota</taxon>
        <taxon>Tissierellia</taxon>
        <taxon>Tissierellales</taxon>
        <taxon>Peptoniphilaceae</taxon>
        <taxon>Anaerococcus</taxon>
    </lineage>
</organism>
<feature type="compositionally biased region" description="Acidic residues" evidence="2">
    <location>
        <begin position="97"/>
        <end position="115"/>
    </location>
</feature>